<protein>
    <submittedName>
        <fullName evidence="2">Uncharacterized protein</fullName>
    </submittedName>
</protein>
<dbReference type="AlphaFoldDB" id="D8TNV6"/>
<dbReference type="InParanoid" id="D8TNV6"/>
<reference evidence="2 3" key="1">
    <citation type="journal article" date="2010" name="Science">
        <title>Genomic analysis of organismal complexity in the multicellular green alga Volvox carteri.</title>
        <authorList>
            <person name="Prochnik S.E."/>
            <person name="Umen J."/>
            <person name="Nedelcu A.M."/>
            <person name="Hallmann A."/>
            <person name="Miller S.M."/>
            <person name="Nishii I."/>
            <person name="Ferris P."/>
            <person name="Kuo A."/>
            <person name="Mitros T."/>
            <person name="Fritz-Laylin L.K."/>
            <person name="Hellsten U."/>
            <person name="Chapman J."/>
            <person name="Simakov O."/>
            <person name="Rensing S.A."/>
            <person name="Terry A."/>
            <person name="Pangilinan J."/>
            <person name="Kapitonov V."/>
            <person name="Jurka J."/>
            <person name="Salamov A."/>
            <person name="Shapiro H."/>
            <person name="Schmutz J."/>
            <person name="Grimwood J."/>
            <person name="Lindquist E."/>
            <person name="Lucas S."/>
            <person name="Grigoriev I.V."/>
            <person name="Schmitt R."/>
            <person name="Kirk D."/>
            <person name="Rokhsar D.S."/>
        </authorList>
    </citation>
    <scope>NUCLEOTIDE SEQUENCE [LARGE SCALE GENOMIC DNA]</scope>
    <source>
        <strain evidence="3">f. Nagariensis / Eve</strain>
    </source>
</reference>
<feature type="compositionally biased region" description="Polar residues" evidence="1">
    <location>
        <begin position="39"/>
        <end position="57"/>
    </location>
</feature>
<feature type="region of interest" description="Disordered" evidence="1">
    <location>
        <begin position="107"/>
        <end position="152"/>
    </location>
</feature>
<dbReference type="RefSeq" id="XP_002948069.1">
    <property type="nucleotide sequence ID" value="XM_002948023.1"/>
</dbReference>
<gene>
    <name evidence="2" type="ORF">VOLCADRAFT_116624</name>
</gene>
<evidence type="ECO:0000256" key="1">
    <source>
        <dbReference type="SAM" id="MobiDB-lite"/>
    </source>
</evidence>
<evidence type="ECO:0000313" key="3">
    <source>
        <dbReference type="Proteomes" id="UP000001058"/>
    </source>
</evidence>
<dbReference type="KEGG" id="vcn:VOLCADRAFT_116624"/>
<name>D8TNV6_VOLCA</name>
<proteinExistence type="predicted"/>
<feature type="non-terminal residue" evidence="2">
    <location>
        <position position="1"/>
    </location>
</feature>
<sequence length="188" mass="17819">LLAVDLEALAGSLSALPLHTLLSLEPHYLAGLDPEAPATGTTSGPDPTVTEQRQPGSAATTPTAAVAAAAPAIPAHAAAAAPAVVGCVPSGRLVACAPPAPAAQLAGATRGPLGGHPGGKPPHSSAALLPKAPGLQRGPTPVVATSDSSAGGGAANAGAVVDDELRLLLGLPVGTNDGPTAKVAVVTN</sequence>
<keyword evidence="3" id="KW-1185">Reference proteome</keyword>
<feature type="region of interest" description="Disordered" evidence="1">
    <location>
        <begin position="33"/>
        <end position="61"/>
    </location>
</feature>
<evidence type="ECO:0000313" key="2">
    <source>
        <dbReference type="EMBL" id="EFJ51057.1"/>
    </source>
</evidence>
<accession>D8TNV6</accession>
<organism evidence="3">
    <name type="scientific">Volvox carteri f. nagariensis</name>
    <dbReference type="NCBI Taxonomy" id="3068"/>
    <lineage>
        <taxon>Eukaryota</taxon>
        <taxon>Viridiplantae</taxon>
        <taxon>Chlorophyta</taxon>
        <taxon>core chlorophytes</taxon>
        <taxon>Chlorophyceae</taxon>
        <taxon>CS clade</taxon>
        <taxon>Chlamydomonadales</taxon>
        <taxon>Volvocaceae</taxon>
        <taxon>Volvox</taxon>
    </lineage>
</organism>
<dbReference type="GeneID" id="9621256"/>
<dbReference type="EMBL" id="GL378329">
    <property type="protein sequence ID" value="EFJ51057.1"/>
    <property type="molecule type" value="Genomic_DNA"/>
</dbReference>
<dbReference type="Proteomes" id="UP000001058">
    <property type="component" value="Unassembled WGS sequence"/>
</dbReference>